<sequence length="136" mass="14231">MEEIPTGLSAFLAALEARNGARAAARLAEYVILESPIDVEPVVGRQHVAAAVSRILDVVDEIIVAHIIAGDGCFAVATTLTIGNTELDGMDLIGINAEGKVASLVMHLRPLRAVVTLQNRLAAAGGTPLLVLTEER</sequence>
<proteinExistence type="predicted"/>
<gene>
    <name evidence="1" type="ORF">A4X20_27710</name>
</gene>
<evidence type="ECO:0008006" key="3">
    <source>
        <dbReference type="Google" id="ProtNLM"/>
    </source>
</evidence>
<dbReference type="EMBL" id="LWCS01000048">
    <property type="protein sequence ID" value="OAN33556.1"/>
    <property type="molecule type" value="Genomic_DNA"/>
</dbReference>
<dbReference type="SUPFAM" id="SSF54427">
    <property type="entry name" value="NTF2-like"/>
    <property type="match status" value="1"/>
</dbReference>
<comment type="caution">
    <text evidence="1">The sequence shown here is derived from an EMBL/GenBank/DDBJ whole genome shotgun (WGS) entry which is preliminary data.</text>
</comment>
<dbReference type="AlphaFoldDB" id="A0A178LNV9"/>
<dbReference type="Proteomes" id="UP000078396">
    <property type="component" value="Unassembled WGS sequence"/>
</dbReference>
<evidence type="ECO:0000313" key="2">
    <source>
        <dbReference type="Proteomes" id="UP000078396"/>
    </source>
</evidence>
<accession>A0A178LNV9</accession>
<protein>
    <recommendedName>
        <fullName evidence="3">SnoaL-like domain-containing protein</fullName>
    </recommendedName>
</protein>
<dbReference type="Gene3D" id="3.10.450.50">
    <property type="match status" value="1"/>
</dbReference>
<name>A0A178LNV9_MYCIR</name>
<evidence type="ECO:0000313" key="1">
    <source>
        <dbReference type="EMBL" id="OAN33556.1"/>
    </source>
</evidence>
<dbReference type="InterPro" id="IPR032710">
    <property type="entry name" value="NTF2-like_dom_sf"/>
</dbReference>
<organism evidence="1 2">
    <name type="scientific">Mycolicibacterium iranicum</name>
    <name type="common">Mycobacterium iranicum</name>
    <dbReference type="NCBI Taxonomy" id="912594"/>
    <lineage>
        <taxon>Bacteria</taxon>
        <taxon>Bacillati</taxon>
        <taxon>Actinomycetota</taxon>
        <taxon>Actinomycetes</taxon>
        <taxon>Mycobacteriales</taxon>
        <taxon>Mycobacteriaceae</taxon>
        <taxon>Mycolicibacterium</taxon>
    </lineage>
</organism>
<reference evidence="1 2" key="1">
    <citation type="submission" date="2016-04" db="EMBL/GenBank/DDBJ databases">
        <title>Draft Genome Sequences of Staphylococcus capitis Strain H36, S. capitis Strain H65, S. cohnii Strain H62, S. hominis Strain H69, Mycobacterium iranicum Strain H39, Plantibacter sp. Strain H53, Pseudomonas oryzihabitans Strain H72, and Microbacterium sp. Strain H83, isolated from residential settings.</title>
        <authorList>
            <person name="Lymperopoulou D."/>
            <person name="Adams R.I."/>
            <person name="Lindow S."/>
            <person name="Coil D.A."/>
            <person name="Jospin G."/>
            <person name="Eisen J.A."/>
        </authorList>
    </citation>
    <scope>NUCLEOTIDE SEQUENCE [LARGE SCALE GENOMIC DNA]</scope>
    <source>
        <strain evidence="1 2">H39</strain>
    </source>
</reference>
<dbReference type="STRING" id="912594.AWC12_08940"/>